<evidence type="ECO:0008006" key="5">
    <source>
        <dbReference type="Google" id="ProtNLM"/>
    </source>
</evidence>
<comment type="caution">
    <text evidence="3">The sequence shown here is derived from an EMBL/GenBank/DDBJ whole genome shotgun (WGS) entry which is preliminary data.</text>
</comment>
<keyword evidence="2" id="KW-0812">Transmembrane</keyword>
<proteinExistence type="predicted"/>
<evidence type="ECO:0000256" key="2">
    <source>
        <dbReference type="SAM" id="Phobius"/>
    </source>
</evidence>
<evidence type="ECO:0000256" key="1">
    <source>
        <dbReference type="SAM" id="MobiDB-lite"/>
    </source>
</evidence>
<protein>
    <recommendedName>
        <fullName evidence="5">CASP-like protein</fullName>
    </recommendedName>
</protein>
<feature type="transmembrane region" description="Helical" evidence="2">
    <location>
        <begin position="86"/>
        <end position="106"/>
    </location>
</feature>
<reference evidence="3" key="1">
    <citation type="submission" date="2023-10" db="EMBL/GenBank/DDBJ databases">
        <authorList>
            <person name="Chen Y."/>
            <person name="Shah S."/>
            <person name="Dougan E. K."/>
            <person name="Thang M."/>
            <person name="Chan C."/>
        </authorList>
    </citation>
    <scope>NUCLEOTIDE SEQUENCE [LARGE SCALE GENOMIC DNA]</scope>
</reference>
<evidence type="ECO:0000313" key="4">
    <source>
        <dbReference type="Proteomes" id="UP001189429"/>
    </source>
</evidence>
<dbReference type="Proteomes" id="UP001189429">
    <property type="component" value="Unassembled WGS sequence"/>
</dbReference>
<accession>A0ABN9VQJ3</accession>
<sequence>MGEASRTRATTRRGSGRMGRRGGDRAAEGHPPPLGRGGRPMPEEWRDPALVAAAAAEAEEAGTSGRASASEQWLAVADAFKLLERVLIGILVLGALVSVAIIVFNLSDPSAVVPEYTLRNK</sequence>
<organism evidence="3 4">
    <name type="scientific">Prorocentrum cordatum</name>
    <dbReference type="NCBI Taxonomy" id="2364126"/>
    <lineage>
        <taxon>Eukaryota</taxon>
        <taxon>Sar</taxon>
        <taxon>Alveolata</taxon>
        <taxon>Dinophyceae</taxon>
        <taxon>Prorocentrales</taxon>
        <taxon>Prorocentraceae</taxon>
        <taxon>Prorocentrum</taxon>
    </lineage>
</organism>
<dbReference type="EMBL" id="CAUYUJ010017547">
    <property type="protein sequence ID" value="CAK0875723.1"/>
    <property type="molecule type" value="Genomic_DNA"/>
</dbReference>
<keyword evidence="4" id="KW-1185">Reference proteome</keyword>
<name>A0ABN9VQJ3_9DINO</name>
<evidence type="ECO:0000313" key="3">
    <source>
        <dbReference type="EMBL" id="CAK0875723.1"/>
    </source>
</evidence>
<keyword evidence="2" id="KW-1133">Transmembrane helix</keyword>
<gene>
    <name evidence="3" type="ORF">PCOR1329_LOCUS60309</name>
</gene>
<feature type="compositionally biased region" description="Basic residues" evidence="1">
    <location>
        <begin position="9"/>
        <end position="20"/>
    </location>
</feature>
<feature type="region of interest" description="Disordered" evidence="1">
    <location>
        <begin position="1"/>
        <end position="47"/>
    </location>
</feature>
<keyword evidence="2" id="KW-0472">Membrane</keyword>